<feature type="transmembrane region" description="Helical" evidence="1">
    <location>
        <begin position="16"/>
        <end position="35"/>
    </location>
</feature>
<proteinExistence type="predicted"/>
<evidence type="ECO:0000256" key="1">
    <source>
        <dbReference type="SAM" id="Phobius"/>
    </source>
</evidence>
<dbReference type="RefSeq" id="WP_090258954.1">
    <property type="nucleotide sequence ID" value="NZ_FOIR01000002.1"/>
</dbReference>
<dbReference type="AlphaFoldDB" id="A0A1I0QQA0"/>
<dbReference type="Proteomes" id="UP000199437">
    <property type="component" value="Unassembled WGS sequence"/>
</dbReference>
<evidence type="ECO:0000313" key="4">
    <source>
        <dbReference type="Proteomes" id="UP000199437"/>
    </source>
</evidence>
<dbReference type="Pfam" id="PF14219">
    <property type="entry name" value="DUF4328"/>
    <property type="match status" value="1"/>
</dbReference>
<organism evidence="3 4">
    <name type="scientific">Roseivirga pacifica</name>
    <dbReference type="NCBI Taxonomy" id="1267423"/>
    <lineage>
        <taxon>Bacteria</taxon>
        <taxon>Pseudomonadati</taxon>
        <taxon>Bacteroidota</taxon>
        <taxon>Cytophagia</taxon>
        <taxon>Cytophagales</taxon>
        <taxon>Roseivirgaceae</taxon>
        <taxon>Roseivirga</taxon>
    </lineage>
</organism>
<keyword evidence="1" id="KW-0812">Transmembrane</keyword>
<sequence>MLLKDNTQRAKQAQTIFYVVIGTLILSVLSSAYQYNLISRIEIGDYNETEVTLSDTLDTVITLFGIVVRIITVVLFLNWLRRAYGNLSRAGLKHVDDERKAVWAWFIPFMNFVTPYKIVKEIYTETKRLITPKGERYKLDPSTSILVFWWATLIISGVVGNIATRLLNGNTIKDIKSGILFYGISDIIEIIPAILCILIIKRISADEQTLLRMEEAMLVKKQQDSNNENLVSE</sequence>
<feature type="transmembrane region" description="Helical" evidence="1">
    <location>
        <begin position="60"/>
        <end position="80"/>
    </location>
</feature>
<protein>
    <recommendedName>
        <fullName evidence="2">DUF4328 domain-containing protein</fullName>
    </recommendedName>
</protein>
<dbReference type="InterPro" id="IPR025565">
    <property type="entry name" value="DUF4328"/>
</dbReference>
<keyword evidence="1" id="KW-0472">Membrane</keyword>
<dbReference type="GeneID" id="99987248"/>
<feature type="domain" description="DUF4328" evidence="2">
    <location>
        <begin position="47"/>
        <end position="204"/>
    </location>
</feature>
<keyword evidence="1" id="KW-1133">Transmembrane helix</keyword>
<gene>
    <name evidence="3" type="ORF">SAMN05216290_2554</name>
</gene>
<feature type="transmembrane region" description="Helical" evidence="1">
    <location>
        <begin position="179"/>
        <end position="200"/>
    </location>
</feature>
<name>A0A1I0QQA0_9BACT</name>
<evidence type="ECO:0000313" key="3">
    <source>
        <dbReference type="EMBL" id="SEW29418.1"/>
    </source>
</evidence>
<evidence type="ECO:0000259" key="2">
    <source>
        <dbReference type="Pfam" id="PF14219"/>
    </source>
</evidence>
<dbReference type="EMBL" id="FOIR01000002">
    <property type="protein sequence ID" value="SEW29418.1"/>
    <property type="molecule type" value="Genomic_DNA"/>
</dbReference>
<reference evidence="4" key="1">
    <citation type="submission" date="2016-10" db="EMBL/GenBank/DDBJ databases">
        <authorList>
            <person name="Varghese N."/>
            <person name="Submissions S."/>
        </authorList>
    </citation>
    <scope>NUCLEOTIDE SEQUENCE [LARGE SCALE GENOMIC DNA]</scope>
    <source>
        <strain evidence="4">CGMCC 1.12402</strain>
    </source>
</reference>
<accession>A0A1I0QQA0</accession>
<dbReference type="OrthoDB" id="4174975at2"/>
<keyword evidence="4" id="KW-1185">Reference proteome</keyword>
<feature type="transmembrane region" description="Helical" evidence="1">
    <location>
        <begin position="147"/>
        <end position="167"/>
    </location>
</feature>
<dbReference type="STRING" id="1267423.SAMN05216290_2554"/>